<dbReference type="SUPFAM" id="SSF48264">
    <property type="entry name" value="Cytochrome P450"/>
    <property type="match status" value="1"/>
</dbReference>
<keyword evidence="2 7" id="KW-0349">Heme</keyword>
<evidence type="ECO:0000256" key="4">
    <source>
        <dbReference type="ARBA" id="ARBA00023002"/>
    </source>
</evidence>
<evidence type="ECO:0000256" key="3">
    <source>
        <dbReference type="ARBA" id="ARBA00022723"/>
    </source>
</evidence>
<organism evidence="8 9">
    <name type="scientific">Glarea lozoyensis (strain ATCC 74030 / MF5533)</name>
    <dbReference type="NCBI Taxonomy" id="1104152"/>
    <lineage>
        <taxon>Eukaryota</taxon>
        <taxon>Fungi</taxon>
        <taxon>Dikarya</taxon>
        <taxon>Ascomycota</taxon>
        <taxon>Pezizomycotina</taxon>
        <taxon>Leotiomycetes</taxon>
        <taxon>Helotiales</taxon>
        <taxon>Helotiaceae</taxon>
        <taxon>Glarea</taxon>
    </lineage>
</organism>
<dbReference type="EMBL" id="AGUE01000044">
    <property type="protein sequence ID" value="EHL01849.1"/>
    <property type="molecule type" value="Genomic_DNA"/>
</dbReference>
<comment type="caution">
    <text evidence="8">The sequence shown here is derived from an EMBL/GenBank/DDBJ whole genome shotgun (WGS) entry which is preliminary data.</text>
</comment>
<dbReference type="Pfam" id="PF00067">
    <property type="entry name" value="p450"/>
    <property type="match status" value="1"/>
</dbReference>
<keyword evidence="5 7" id="KW-0408">Iron</keyword>
<dbReference type="PANTHER" id="PTHR24305">
    <property type="entry name" value="CYTOCHROME P450"/>
    <property type="match status" value="1"/>
</dbReference>
<evidence type="ECO:0000256" key="2">
    <source>
        <dbReference type="ARBA" id="ARBA00022617"/>
    </source>
</evidence>
<gene>
    <name evidence="8" type="ORF">M7I_2206</name>
</gene>
<keyword evidence="3 7" id="KW-0479">Metal-binding</keyword>
<dbReference type="InterPro" id="IPR001128">
    <property type="entry name" value="Cyt_P450"/>
</dbReference>
<dbReference type="InterPro" id="IPR017972">
    <property type="entry name" value="Cyt_P450_CS"/>
</dbReference>
<evidence type="ECO:0000256" key="1">
    <source>
        <dbReference type="ARBA" id="ARBA00001971"/>
    </source>
</evidence>
<dbReference type="PANTHER" id="PTHR24305:SF175">
    <property type="entry name" value="CYTOCHROME P450 MONOOXYGENASE PKFB"/>
    <property type="match status" value="1"/>
</dbReference>
<evidence type="ECO:0000313" key="9">
    <source>
        <dbReference type="Proteomes" id="UP000005446"/>
    </source>
</evidence>
<evidence type="ECO:0000256" key="5">
    <source>
        <dbReference type="ARBA" id="ARBA00023004"/>
    </source>
</evidence>
<dbReference type="InParanoid" id="H0EI56"/>
<dbReference type="GO" id="GO:0032259">
    <property type="term" value="P:methylation"/>
    <property type="evidence" value="ECO:0007669"/>
    <property type="project" value="UniProtKB-KW"/>
</dbReference>
<evidence type="ECO:0000256" key="6">
    <source>
        <dbReference type="ARBA" id="ARBA00023033"/>
    </source>
</evidence>
<keyword evidence="8" id="KW-0489">Methyltransferase</keyword>
<dbReference type="PROSITE" id="PS00086">
    <property type="entry name" value="CYTOCHROME_P450"/>
    <property type="match status" value="1"/>
</dbReference>
<keyword evidence="9" id="KW-1185">Reference proteome</keyword>
<accession>H0EI56</accession>
<sequence>MEQTRLEIRPARRRTSCPDILSFKRVVLKYPIEFWRPERWLEKDDAHKRRLEQGVLTFGAGRRVCLGKHIGILEIKKLIPFLILNYDIRIIDREKFQVENSWFLFQTGLYAQLQKRPESRRCETIQNLELDTAGSAFGA</sequence>
<protein>
    <submittedName>
        <fullName evidence="8">Putative Pisatin demethylase</fullName>
    </submittedName>
</protein>
<evidence type="ECO:0000256" key="7">
    <source>
        <dbReference type="RuleBase" id="RU000461"/>
    </source>
</evidence>
<reference evidence="8 9" key="1">
    <citation type="journal article" date="2012" name="Eukaryot. Cell">
        <title>Genome sequence of the fungus Glarea lozoyensis: the first genome sequence of a species from the Helotiaceae family.</title>
        <authorList>
            <person name="Youssar L."/>
            <person name="Gruening B.A."/>
            <person name="Erxleben A."/>
            <person name="Guenther S."/>
            <person name="Huettel W."/>
        </authorList>
    </citation>
    <scope>NUCLEOTIDE SEQUENCE [LARGE SCALE GENOMIC DNA]</scope>
    <source>
        <strain evidence="9">ATCC 74030 / MF5533</strain>
    </source>
</reference>
<keyword evidence="8" id="KW-0808">Transferase</keyword>
<proteinExistence type="inferred from homology"/>
<dbReference type="GO" id="GO:0008168">
    <property type="term" value="F:methyltransferase activity"/>
    <property type="evidence" value="ECO:0007669"/>
    <property type="project" value="UniProtKB-KW"/>
</dbReference>
<comment type="cofactor">
    <cofactor evidence="1">
        <name>heme</name>
        <dbReference type="ChEBI" id="CHEBI:30413"/>
    </cofactor>
</comment>
<dbReference type="GO" id="GO:0005506">
    <property type="term" value="F:iron ion binding"/>
    <property type="evidence" value="ECO:0007669"/>
    <property type="project" value="InterPro"/>
</dbReference>
<dbReference type="Gene3D" id="1.10.630.10">
    <property type="entry name" value="Cytochrome P450"/>
    <property type="match status" value="1"/>
</dbReference>
<dbReference type="GO" id="GO:0016705">
    <property type="term" value="F:oxidoreductase activity, acting on paired donors, with incorporation or reduction of molecular oxygen"/>
    <property type="evidence" value="ECO:0007669"/>
    <property type="project" value="InterPro"/>
</dbReference>
<evidence type="ECO:0000313" key="8">
    <source>
        <dbReference type="EMBL" id="EHL01849.1"/>
    </source>
</evidence>
<dbReference type="AlphaFoldDB" id="H0EI56"/>
<name>H0EI56_GLAL7</name>
<keyword evidence="4 7" id="KW-0560">Oxidoreductase</keyword>
<dbReference type="GO" id="GO:0020037">
    <property type="term" value="F:heme binding"/>
    <property type="evidence" value="ECO:0007669"/>
    <property type="project" value="InterPro"/>
</dbReference>
<dbReference type="Proteomes" id="UP000005446">
    <property type="component" value="Unassembled WGS sequence"/>
</dbReference>
<dbReference type="OrthoDB" id="3934656at2759"/>
<keyword evidence="6 7" id="KW-0503">Monooxygenase</keyword>
<comment type="similarity">
    <text evidence="7">Belongs to the cytochrome P450 family.</text>
</comment>
<dbReference type="InterPro" id="IPR036396">
    <property type="entry name" value="Cyt_P450_sf"/>
</dbReference>
<dbReference type="GO" id="GO:0004497">
    <property type="term" value="F:monooxygenase activity"/>
    <property type="evidence" value="ECO:0007669"/>
    <property type="project" value="UniProtKB-KW"/>
</dbReference>
<dbReference type="InterPro" id="IPR050121">
    <property type="entry name" value="Cytochrome_P450_monoxygenase"/>
</dbReference>
<dbReference type="HOGENOM" id="CLU_1845307_0_0_1"/>